<proteinExistence type="inferred from homology"/>
<dbReference type="GO" id="GO:0016020">
    <property type="term" value="C:membrane"/>
    <property type="evidence" value="ECO:0007669"/>
    <property type="project" value="UniProtKB-SubCell"/>
</dbReference>
<comment type="subcellular location">
    <subcellularLocation>
        <location evidence="1">Membrane</location>
        <topology evidence="1">Multi-pass membrane protein</topology>
    </subcellularLocation>
</comment>
<feature type="transmembrane region" description="Helical" evidence="12">
    <location>
        <begin position="281"/>
        <end position="303"/>
    </location>
</feature>
<feature type="region of interest" description="Disordered" evidence="11">
    <location>
        <begin position="1"/>
        <end position="31"/>
    </location>
</feature>
<evidence type="ECO:0000259" key="13">
    <source>
        <dbReference type="Pfam" id="PF01490"/>
    </source>
</evidence>
<evidence type="ECO:0000256" key="4">
    <source>
        <dbReference type="ARBA" id="ARBA00022692"/>
    </source>
</evidence>
<organism evidence="14 15">
    <name type="scientific">Holothuria leucospilota</name>
    <name type="common">Black long sea cucumber</name>
    <name type="synonym">Mertensiothuria leucospilota</name>
    <dbReference type="NCBI Taxonomy" id="206669"/>
    <lineage>
        <taxon>Eukaryota</taxon>
        <taxon>Metazoa</taxon>
        <taxon>Echinodermata</taxon>
        <taxon>Eleutherozoa</taxon>
        <taxon>Echinozoa</taxon>
        <taxon>Holothuroidea</taxon>
        <taxon>Aspidochirotacea</taxon>
        <taxon>Aspidochirotida</taxon>
        <taxon>Holothuriidae</taxon>
        <taxon>Holothuria</taxon>
    </lineage>
</organism>
<evidence type="ECO:0000256" key="6">
    <source>
        <dbReference type="ARBA" id="ARBA00022989"/>
    </source>
</evidence>
<keyword evidence="6 12" id="KW-1133">Transmembrane helix</keyword>
<comment type="similarity">
    <text evidence="2">Belongs to the amino acid/polyamine transporter 2 family.</text>
</comment>
<feature type="transmembrane region" description="Helical" evidence="12">
    <location>
        <begin position="426"/>
        <end position="448"/>
    </location>
</feature>
<evidence type="ECO:0000313" key="15">
    <source>
        <dbReference type="Proteomes" id="UP001152320"/>
    </source>
</evidence>
<evidence type="ECO:0000256" key="3">
    <source>
        <dbReference type="ARBA" id="ARBA00022448"/>
    </source>
</evidence>
<feature type="transmembrane region" description="Helical" evidence="12">
    <location>
        <begin position="390"/>
        <end position="414"/>
    </location>
</feature>
<keyword evidence="15" id="KW-1185">Reference proteome</keyword>
<accession>A0A9Q1BHD1</accession>
<comment type="function">
    <text evidence="8">Putative sodium-dependent amino acid/proton antiporter.</text>
</comment>
<dbReference type="OrthoDB" id="28208at2759"/>
<evidence type="ECO:0000256" key="12">
    <source>
        <dbReference type="SAM" id="Phobius"/>
    </source>
</evidence>
<feature type="transmembrane region" description="Helical" evidence="12">
    <location>
        <begin position="245"/>
        <end position="269"/>
    </location>
</feature>
<evidence type="ECO:0000256" key="10">
    <source>
        <dbReference type="ARBA" id="ARBA00041723"/>
    </source>
</evidence>
<reference evidence="14" key="1">
    <citation type="submission" date="2021-10" db="EMBL/GenBank/DDBJ databases">
        <title>Tropical sea cucumber genome reveals ecological adaptation and Cuvierian tubules defense mechanism.</title>
        <authorList>
            <person name="Chen T."/>
        </authorList>
    </citation>
    <scope>NUCLEOTIDE SEQUENCE</scope>
    <source>
        <strain evidence="14">Nanhai2018</strain>
        <tissue evidence="14">Muscle</tissue>
    </source>
</reference>
<evidence type="ECO:0000256" key="8">
    <source>
        <dbReference type="ARBA" id="ARBA00037101"/>
    </source>
</evidence>
<dbReference type="PANTHER" id="PTHR22950:SF458">
    <property type="entry name" value="SODIUM-COUPLED NEUTRAL AMINO ACID TRANSPORTER 11-RELATED"/>
    <property type="match status" value="1"/>
</dbReference>
<feature type="transmembrane region" description="Helical" evidence="12">
    <location>
        <begin position="93"/>
        <end position="116"/>
    </location>
</feature>
<keyword evidence="5" id="KW-0029">Amino-acid transport</keyword>
<evidence type="ECO:0000313" key="14">
    <source>
        <dbReference type="EMBL" id="KAJ8025294.1"/>
    </source>
</evidence>
<evidence type="ECO:0000256" key="1">
    <source>
        <dbReference type="ARBA" id="ARBA00004141"/>
    </source>
</evidence>
<dbReference type="AlphaFoldDB" id="A0A9Q1BHD1"/>
<dbReference type="EMBL" id="JAIZAY010000018">
    <property type="protein sequence ID" value="KAJ8025294.1"/>
    <property type="molecule type" value="Genomic_DNA"/>
</dbReference>
<gene>
    <name evidence="14" type="ORF">HOLleu_35466</name>
</gene>
<dbReference type="PANTHER" id="PTHR22950">
    <property type="entry name" value="AMINO ACID TRANSPORTER"/>
    <property type="match status" value="1"/>
</dbReference>
<sequence>MMDSHEANEKTRIADDPPYHGTITNSGDQDAAAASSGDVAKLIEDDRADQDTSGITGGSVNLANSILGSGIIAHFPSAYFGAPYAFKQAGLPLGILLLFMIAGITDYSLNILMKAAELSGSASYQDLLQASYGLPGYYFLTCIQFAYPLVAMIGYHIIIGDTISQVCERIFGVNHVLANRYFSISVITLIILLPLSLYKNASKLVKIAFLSMVLLILLCVVILIRLGTIRIDSLEGDWRFAKLTAVESVSILTFAFVCHHNAFLIFASLETPNHSTWKKVTHYAVAMATLFVLIVGVVGYVTFKHYTQGDLLQNYCYTDDLVNIARIAFAITIMCTYPLECLVCREVVENFIVRHGWVNPEQTLERHLINTLIIVGIALGVSMSTECLGLVLILNGVLGAVPLIMVLPAASYIRWEGGNWYGWKKLPAICLLFAGILAMISGIVTIFLDDKVAECSTGQAFDYCNETGYIITTEQL</sequence>
<dbReference type="Proteomes" id="UP001152320">
    <property type="component" value="Chromosome 18"/>
</dbReference>
<feature type="transmembrane region" description="Helical" evidence="12">
    <location>
        <begin position="180"/>
        <end position="198"/>
    </location>
</feature>
<feature type="compositionally biased region" description="Basic and acidic residues" evidence="11">
    <location>
        <begin position="1"/>
        <end position="18"/>
    </location>
</feature>
<dbReference type="GO" id="GO:0015179">
    <property type="term" value="F:L-amino acid transmembrane transporter activity"/>
    <property type="evidence" value="ECO:0007669"/>
    <property type="project" value="TreeGrafter"/>
</dbReference>
<feature type="transmembrane region" description="Helical" evidence="12">
    <location>
        <begin position="136"/>
        <end position="159"/>
    </location>
</feature>
<feature type="transmembrane region" description="Helical" evidence="12">
    <location>
        <begin position="367"/>
        <end position="384"/>
    </location>
</feature>
<evidence type="ECO:0000256" key="7">
    <source>
        <dbReference type="ARBA" id="ARBA00023136"/>
    </source>
</evidence>
<feature type="transmembrane region" description="Helical" evidence="12">
    <location>
        <begin position="204"/>
        <end position="224"/>
    </location>
</feature>
<evidence type="ECO:0000256" key="9">
    <source>
        <dbReference type="ARBA" id="ARBA00040814"/>
    </source>
</evidence>
<keyword evidence="3" id="KW-0813">Transport</keyword>
<dbReference type="Pfam" id="PF01490">
    <property type="entry name" value="Aa_trans"/>
    <property type="match status" value="1"/>
</dbReference>
<dbReference type="InterPro" id="IPR013057">
    <property type="entry name" value="AA_transpt_TM"/>
</dbReference>
<comment type="caution">
    <text evidence="14">The sequence shown here is derived from an EMBL/GenBank/DDBJ whole genome shotgun (WGS) entry which is preliminary data.</text>
</comment>
<feature type="domain" description="Amino acid transporter transmembrane" evidence="13">
    <location>
        <begin position="52"/>
        <end position="446"/>
    </location>
</feature>
<evidence type="ECO:0000256" key="5">
    <source>
        <dbReference type="ARBA" id="ARBA00022970"/>
    </source>
</evidence>
<keyword evidence="4 12" id="KW-0812">Transmembrane</keyword>
<keyword evidence="7 12" id="KW-0472">Membrane</keyword>
<protein>
    <recommendedName>
        <fullName evidence="9">Putative sodium-coupled neutral amino acid transporter 11</fullName>
    </recommendedName>
    <alternativeName>
        <fullName evidence="10">Solute carrier family 38 member 11</fullName>
    </alternativeName>
</protein>
<name>A0A9Q1BHD1_HOLLE</name>
<evidence type="ECO:0000256" key="11">
    <source>
        <dbReference type="SAM" id="MobiDB-lite"/>
    </source>
</evidence>
<evidence type="ECO:0000256" key="2">
    <source>
        <dbReference type="ARBA" id="ARBA00008066"/>
    </source>
</evidence>